<dbReference type="OrthoDB" id="674604at2759"/>
<sequence length="443" mass="48650">MRSLAVYFYLFTVVQLSSPLQLIFKPINDVYKPPFHLQKTRLGFCSHLQVHFHPTLRSTLRSTLRTALRSSSSDSSSDSNLPDPSSSLLLSSLKDRLTTLQSESTTLTRSYLNGDFKTTSFDLPSYIRRISLNYPLCGFGLYDGNVGLLDLRTAEIICITETYPHPTSRNGRESDKVDEAIVCLNGEYDGGGVTSIDLQLGVMVTGGRDGRVYVWELRGLRKEGFEFGRPKPHVLRAGGVVGGVLIGEDNDVITTNTFGTVRIFTKAQDGEYEERTKRSFDSPILCVVKSPLESGGDGRSFWVGLDDGRIIRLDGRTLKTEYELKAASVGVRSLFQENDVSVIVGCNDGGLFRVTLAGDDVEPIQIKPGHSEAVVSIVSPSPGVVATASRDGNLRFWGTSSDVPERMYDIGPMRVWLSGIGFEGNVLVTDGADNKIIMHTFDV</sequence>
<name>A0A9W7EZU7_9STRA</name>
<dbReference type="EMBL" id="BRXY01000503">
    <property type="protein sequence ID" value="GMH97863.1"/>
    <property type="molecule type" value="Genomic_DNA"/>
</dbReference>
<evidence type="ECO:0000313" key="3">
    <source>
        <dbReference type="Proteomes" id="UP001165085"/>
    </source>
</evidence>
<evidence type="ECO:0000313" key="2">
    <source>
        <dbReference type="EMBL" id="GMH97863.1"/>
    </source>
</evidence>
<accession>A0A9W7EZU7</accession>
<dbReference type="SUPFAM" id="SSF50998">
    <property type="entry name" value="Quinoprotein alcohol dehydrogenase-like"/>
    <property type="match status" value="1"/>
</dbReference>
<gene>
    <name evidence="2" type="ORF">TrST_g11251</name>
</gene>
<keyword evidence="1" id="KW-0732">Signal</keyword>
<keyword evidence="3" id="KW-1185">Reference proteome</keyword>
<feature type="chain" id="PRO_5040948269" evidence="1">
    <location>
        <begin position="20"/>
        <end position="443"/>
    </location>
</feature>
<dbReference type="AlphaFoldDB" id="A0A9W7EZU7"/>
<comment type="caution">
    <text evidence="2">The sequence shown here is derived from an EMBL/GenBank/DDBJ whole genome shotgun (WGS) entry which is preliminary data.</text>
</comment>
<dbReference type="Proteomes" id="UP001165085">
    <property type="component" value="Unassembled WGS sequence"/>
</dbReference>
<reference evidence="3" key="1">
    <citation type="journal article" date="2023" name="Commun. Biol.">
        <title>Genome analysis of Parmales, the sister group of diatoms, reveals the evolutionary specialization of diatoms from phago-mixotrophs to photoautotrophs.</title>
        <authorList>
            <person name="Ban H."/>
            <person name="Sato S."/>
            <person name="Yoshikawa S."/>
            <person name="Yamada K."/>
            <person name="Nakamura Y."/>
            <person name="Ichinomiya M."/>
            <person name="Sato N."/>
            <person name="Blanc-Mathieu R."/>
            <person name="Endo H."/>
            <person name="Kuwata A."/>
            <person name="Ogata H."/>
        </authorList>
    </citation>
    <scope>NUCLEOTIDE SEQUENCE [LARGE SCALE GENOMIC DNA]</scope>
    <source>
        <strain evidence="3">NIES 3701</strain>
    </source>
</reference>
<proteinExistence type="predicted"/>
<dbReference type="InterPro" id="IPR015943">
    <property type="entry name" value="WD40/YVTN_repeat-like_dom_sf"/>
</dbReference>
<evidence type="ECO:0000256" key="1">
    <source>
        <dbReference type="SAM" id="SignalP"/>
    </source>
</evidence>
<dbReference type="InterPro" id="IPR011047">
    <property type="entry name" value="Quinoprotein_ADH-like_sf"/>
</dbReference>
<dbReference type="InterPro" id="IPR001680">
    <property type="entry name" value="WD40_rpt"/>
</dbReference>
<dbReference type="Gene3D" id="2.130.10.10">
    <property type="entry name" value="YVTN repeat-like/Quinoprotein amine dehydrogenase"/>
    <property type="match status" value="1"/>
</dbReference>
<protein>
    <submittedName>
        <fullName evidence="2">Uncharacterized protein</fullName>
    </submittedName>
</protein>
<dbReference type="Pfam" id="PF00400">
    <property type="entry name" value="WD40"/>
    <property type="match status" value="1"/>
</dbReference>
<dbReference type="SMART" id="SM00320">
    <property type="entry name" value="WD40"/>
    <property type="match status" value="2"/>
</dbReference>
<feature type="signal peptide" evidence="1">
    <location>
        <begin position="1"/>
        <end position="19"/>
    </location>
</feature>
<organism evidence="2 3">
    <name type="scientific">Triparma strigata</name>
    <dbReference type="NCBI Taxonomy" id="1606541"/>
    <lineage>
        <taxon>Eukaryota</taxon>
        <taxon>Sar</taxon>
        <taxon>Stramenopiles</taxon>
        <taxon>Ochrophyta</taxon>
        <taxon>Bolidophyceae</taxon>
        <taxon>Parmales</taxon>
        <taxon>Triparmaceae</taxon>
        <taxon>Triparma</taxon>
    </lineage>
</organism>